<dbReference type="EMBL" id="RDQH01000336">
    <property type="protein sequence ID" value="RXH88257.1"/>
    <property type="molecule type" value="Genomic_DNA"/>
</dbReference>
<proteinExistence type="predicted"/>
<dbReference type="PANTHER" id="PTHR34272">
    <property type="entry name" value="EXPRESSED PROTEIN"/>
    <property type="match status" value="1"/>
</dbReference>
<evidence type="ECO:0000256" key="1">
    <source>
        <dbReference type="SAM" id="MobiDB-lite"/>
    </source>
</evidence>
<accession>A0A498J132</accession>
<keyword evidence="4" id="KW-1185">Reference proteome</keyword>
<evidence type="ECO:0000259" key="2">
    <source>
        <dbReference type="Pfam" id="PF23324"/>
    </source>
</evidence>
<dbReference type="InterPro" id="IPR055513">
    <property type="entry name" value="DUF7086"/>
</dbReference>
<feature type="region of interest" description="Disordered" evidence="1">
    <location>
        <begin position="1"/>
        <end position="90"/>
    </location>
</feature>
<sequence>MKENEKAMTKNRDKDIKNNNNEKENNKKRKNNNKDVGPDFEAEENDMLALSLNSNRPQSRPRLMPSVDTQLPASLPLPVPPQSSPSLSVQPTPLFIQTLMPQKHSSHPLQLSSSHPLYMTKLQSSSSPSMPLPNPGVPTSRHLRARRNPTQGPREGKSETVPAPFPWATTRRAMVHSLEYLHSRQIVTITGEVQCKRCERQYEMDYNLKEKFLEVGSFIAGNKSMMRDRAPSVWMNPVLPACKFCKQENSAKPIIGEKKKVINWLFLLLGQMLGCCTLEQLKYFCKHTKNHRTGAKDRVLYLTYLGLCKQLDPNGPFDR</sequence>
<gene>
    <name evidence="3" type="ORF">DVH24_042328</name>
</gene>
<feature type="domain" description="DUF7086" evidence="2">
    <location>
        <begin position="178"/>
        <end position="311"/>
    </location>
</feature>
<name>A0A498J132_MALDO</name>
<dbReference type="STRING" id="3750.A0A498J132"/>
<dbReference type="Pfam" id="PF23324">
    <property type="entry name" value="DUF7086"/>
    <property type="match status" value="1"/>
</dbReference>
<evidence type="ECO:0000313" key="4">
    <source>
        <dbReference type="Proteomes" id="UP000290289"/>
    </source>
</evidence>
<organism evidence="3 4">
    <name type="scientific">Malus domestica</name>
    <name type="common">Apple</name>
    <name type="synonym">Pyrus malus</name>
    <dbReference type="NCBI Taxonomy" id="3750"/>
    <lineage>
        <taxon>Eukaryota</taxon>
        <taxon>Viridiplantae</taxon>
        <taxon>Streptophyta</taxon>
        <taxon>Embryophyta</taxon>
        <taxon>Tracheophyta</taxon>
        <taxon>Spermatophyta</taxon>
        <taxon>Magnoliopsida</taxon>
        <taxon>eudicotyledons</taxon>
        <taxon>Gunneridae</taxon>
        <taxon>Pentapetalae</taxon>
        <taxon>rosids</taxon>
        <taxon>fabids</taxon>
        <taxon>Rosales</taxon>
        <taxon>Rosaceae</taxon>
        <taxon>Amygdaloideae</taxon>
        <taxon>Maleae</taxon>
        <taxon>Malus</taxon>
    </lineage>
</organism>
<dbReference type="AlphaFoldDB" id="A0A498J132"/>
<reference evidence="3 4" key="1">
    <citation type="submission" date="2018-10" db="EMBL/GenBank/DDBJ databases">
        <title>A high-quality apple genome assembly.</title>
        <authorList>
            <person name="Hu J."/>
        </authorList>
    </citation>
    <scope>NUCLEOTIDE SEQUENCE [LARGE SCALE GENOMIC DNA]</scope>
    <source>
        <strain evidence="4">cv. HFTH1</strain>
        <tissue evidence="3">Young leaf</tissue>
    </source>
</reference>
<evidence type="ECO:0000313" key="3">
    <source>
        <dbReference type="EMBL" id="RXH88257.1"/>
    </source>
</evidence>
<feature type="region of interest" description="Disordered" evidence="1">
    <location>
        <begin position="121"/>
        <end position="164"/>
    </location>
</feature>
<dbReference type="Proteomes" id="UP000290289">
    <property type="component" value="Chromosome 10"/>
</dbReference>
<protein>
    <recommendedName>
        <fullName evidence="2">DUF7086 domain-containing protein</fullName>
    </recommendedName>
</protein>
<comment type="caution">
    <text evidence="3">The sequence shown here is derived from an EMBL/GenBank/DDBJ whole genome shotgun (WGS) entry which is preliminary data.</text>
</comment>
<dbReference type="PANTHER" id="PTHR34272:SF1">
    <property type="entry name" value="EXPRESSED PROTEIN"/>
    <property type="match status" value="1"/>
</dbReference>
<feature type="compositionally biased region" description="Basic and acidic residues" evidence="1">
    <location>
        <begin position="1"/>
        <end position="25"/>
    </location>
</feature>